<dbReference type="Proteomes" id="UP001177021">
    <property type="component" value="Unassembled WGS sequence"/>
</dbReference>
<sequence>MAEILKFVYAMILFLSLFTDASNKYKFGRIPRVYPRIRECEHDDDCPQIVSSMVMRCNNYNCVAINHEDI</sequence>
<proteinExistence type="predicted"/>
<evidence type="ECO:0000313" key="1">
    <source>
        <dbReference type="EMBL" id="CAJ2669407.1"/>
    </source>
</evidence>
<reference evidence="1" key="1">
    <citation type="submission" date="2023-10" db="EMBL/GenBank/DDBJ databases">
        <authorList>
            <person name="Rodriguez Cubillos JULIANA M."/>
            <person name="De Vega J."/>
        </authorList>
    </citation>
    <scope>NUCLEOTIDE SEQUENCE</scope>
</reference>
<name>A0ACB0LQK9_TRIPR</name>
<accession>A0ACB0LQK9</accession>
<dbReference type="EMBL" id="CASHSV030000615">
    <property type="protein sequence ID" value="CAJ2669407.1"/>
    <property type="molecule type" value="Genomic_DNA"/>
</dbReference>
<gene>
    <name evidence="1" type="ORF">MILVUS5_LOCUS33614</name>
</gene>
<protein>
    <submittedName>
        <fullName evidence="1">Uncharacterized protein</fullName>
    </submittedName>
</protein>
<organism evidence="1 2">
    <name type="scientific">Trifolium pratense</name>
    <name type="common">Red clover</name>
    <dbReference type="NCBI Taxonomy" id="57577"/>
    <lineage>
        <taxon>Eukaryota</taxon>
        <taxon>Viridiplantae</taxon>
        <taxon>Streptophyta</taxon>
        <taxon>Embryophyta</taxon>
        <taxon>Tracheophyta</taxon>
        <taxon>Spermatophyta</taxon>
        <taxon>Magnoliopsida</taxon>
        <taxon>eudicotyledons</taxon>
        <taxon>Gunneridae</taxon>
        <taxon>Pentapetalae</taxon>
        <taxon>rosids</taxon>
        <taxon>fabids</taxon>
        <taxon>Fabales</taxon>
        <taxon>Fabaceae</taxon>
        <taxon>Papilionoideae</taxon>
        <taxon>50 kb inversion clade</taxon>
        <taxon>NPAAA clade</taxon>
        <taxon>Hologalegina</taxon>
        <taxon>IRL clade</taxon>
        <taxon>Trifolieae</taxon>
        <taxon>Trifolium</taxon>
    </lineage>
</organism>
<keyword evidence="2" id="KW-1185">Reference proteome</keyword>
<comment type="caution">
    <text evidence="1">The sequence shown here is derived from an EMBL/GenBank/DDBJ whole genome shotgun (WGS) entry which is preliminary data.</text>
</comment>
<evidence type="ECO:0000313" key="2">
    <source>
        <dbReference type="Proteomes" id="UP001177021"/>
    </source>
</evidence>